<dbReference type="EMBL" id="OY882875">
    <property type="protein sequence ID" value="CAK6439597.1"/>
    <property type="molecule type" value="Genomic_DNA"/>
</dbReference>
<gene>
    <name evidence="1" type="ORF">MPIPNATIZW_LOCUS7903</name>
</gene>
<organism evidence="1 2">
    <name type="scientific">Pipistrellus nathusii</name>
    <name type="common">Nathusius' pipistrelle</name>
    <dbReference type="NCBI Taxonomy" id="59473"/>
    <lineage>
        <taxon>Eukaryota</taxon>
        <taxon>Metazoa</taxon>
        <taxon>Chordata</taxon>
        <taxon>Craniata</taxon>
        <taxon>Vertebrata</taxon>
        <taxon>Euteleostomi</taxon>
        <taxon>Mammalia</taxon>
        <taxon>Eutheria</taxon>
        <taxon>Laurasiatheria</taxon>
        <taxon>Chiroptera</taxon>
        <taxon>Yangochiroptera</taxon>
        <taxon>Vespertilionidae</taxon>
        <taxon>Pipistrellus</taxon>
    </lineage>
</organism>
<accession>A0ABN9ZTH0</accession>
<sequence>MWSGMKTSRRCDLVIRILQFFFVIYKIEGGKKEIETNLAPSSLPCLCLCLCPERGWSYRSLAMKASVFLLLSLDTAAASAMQSSATSSLSRLPDSSSGSANP</sequence>
<proteinExistence type="predicted"/>
<evidence type="ECO:0008006" key="3">
    <source>
        <dbReference type="Google" id="ProtNLM"/>
    </source>
</evidence>
<evidence type="ECO:0000313" key="1">
    <source>
        <dbReference type="EMBL" id="CAK6439597.1"/>
    </source>
</evidence>
<protein>
    <recommendedName>
        <fullName evidence="3">Secreted protein</fullName>
    </recommendedName>
</protein>
<dbReference type="Proteomes" id="UP001314169">
    <property type="component" value="Chromosome 18"/>
</dbReference>
<reference evidence="1" key="1">
    <citation type="submission" date="2023-12" db="EMBL/GenBank/DDBJ databases">
        <authorList>
            <person name="Brown T."/>
        </authorList>
    </citation>
    <scope>NUCLEOTIDE SEQUENCE</scope>
</reference>
<keyword evidence="2" id="KW-1185">Reference proteome</keyword>
<name>A0ABN9ZTH0_PIPNA</name>
<evidence type="ECO:0000313" key="2">
    <source>
        <dbReference type="Proteomes" id="UP001314169"/>
    </source>
</evidence>